<keyword evidence="4" id="KW-1003">Cell membrane</keyword>
<dbReference type="Pfam" id="PF12036">
    <property type="entry name" value="DUF3522"/>
    <property type="match status" value="1"/>
</dbReference>
<feature type="region of interest" description="Disordered" evidence="12">
    <location>
        <begin position="131"/>
        <end position="150"/>
    </location>
</feature>
<dbReference type="SUPFAM" id="SSF143800">
    <property type="entry name" value="L28p-like"/>
    <property type="match status" value="1"/>
</dbReference>
<dbReference type="GO" id="GO:0003735">
    <property type="term" value="F:structural constituent of ribosome"/>
    <property type="evidence" value="ECO:0007669"/>
    <property type="project" value="InterPro"/>
</dbReference>
<protein>
    <recommendedName>
        <fullName evidence="10">Large ribosomal subunit protein bL28m</fullName>
    </recommendedName>
    <alternativeName>
        <fullName evidence="11">39S ribosomal protein L28, mitochondrial</fullName>
    </alternativeName>
</protein>
<comment type="similarity">
    <text evidence="2">Belongs to the TMEM8 family.</text>
</comment>
<keyword evidence="5" id="KW-0812">Transmembrane</keyword>
<accession>A0A6I8NRX8</accession>
<dbReference type="GO" id="GO:0005886">
    <property type="term" value="C:plasma membrane"/>
    <property type="evidence" value="ECO:0007669"/>
    <property type="project" value="UniProtKB-SubCell"/>
</dbReference>
<evidence type="ECO:0000313" key="13">
    <source>
        <dbReference type="Ensembl" id="ENSOANP00000043323.1"/>
    </source>
</evidence>
<evidence type="ECO:0000256" key="8">
    <source>
        <dbReference type="ARBA" id="ARBA00023136"/>
    </source>
</evidence>
<reference evidence="13" key="1">
    <citation type="submission" date="2025-08" db="UniProtKB">
        <authorList>
            <consortium name="Ensembl"/>
        </authorList>
    </citation>
    <scope>IDENTIFICATION</scope>
    <source>
        <strain evidence="13">Glennie</strain>
    </source>
</reference>
<reference evidence="13" key="2">
    <citation type="submission" date="2025-09" db="UniProtKB">
        <authorList>
            <consortium name="Ensembl"/>
        </authorList>
    </citation>
    <scope>IDENTIFICATION</scope>
    <source>
        <strain evidence="13">Glennie</strain>
    </source>
</reference>
<feature type="region of interest" description="Disordered" evidence="12">
    <location>
        <begin position="362"/>
        <end position="406"/>
    </location>
</feature>
<dbReference type="PANTHER" id="PTHR13528:SF2">
    <property type="entry name" value="LARGE RIBOSOMAL SUBUNIT PROTEIN BL28M"/>
    <property type="match status" value="1"/>
</dbReference>
<evidence type="ECO:0000256" key="6">
    <source>
        <dbReference type="ARBA" id="ARBA00022980"/>
    </source>
</evidence>
<keyword evidence="9" id="KW-0687">Ribonucleoprotein</keyword>
<keyword evidence="8" id="KW-0472">Membrane</keyword>
<dbReference type="AlphaFoldDB" id="A0A6I8NRX8"/>
<gene>
    <name evidence="13" type="primary">PGAP6</name>
</gene>
<name>A0A6I8NRX8_ORNAN</name>
<dbReference type="Ensembl" id="ENSOANT00000057414.1">
    <property type="protein sequence ID" value="ENSOANP00000043323.1"/>
    <property type="gene ID" value="ENSOANG00000037723.1"/>
</dbReference>
<keyword evidence="7" id="KW-1133">Transmembrane helix</keyword>
<comment type="subcellular location">
    <subcellularLocation>
        <location evidence="1">Cell membrane</location>
        <topology evidence="1">Multi-pass membrane protein</topology>
    </subcellularLocation>
</comment>
<evidence type="ECO:0000256" key="1">
    <source>
        <dbReference type="ARBA" id="ARBA00004651"/>
    </source>
</evidence>
<evidence type="ECO:0000256" key="3">
    <source>
        <dbReference type="ARBA" id="ARBA00008760"/>
    </source>
</evidence>
<proteinExistence type="inferred from homology"/>
<dbReference type="GeneTree" id="ENSGT00940000160060"/>
<dbReference type="GO" id="GO:0005840">
    <property type="term" value="C:ribosome"/>
    <property type="evidence" value="ECO:0007669"/>
    <property type="project" value="UniProtKB-KW"/>
</dbReference>
<organism evidence="13 14">
    <name type="scientific">Ornithorhynchus anatinus</name>
    <name type="common">Duckbill platypus</name>
    <dbReference type="NCBI Taxonomy" id="9258"/>
    <lineage>
        <taxon>Eukaryota</taxon>
        <taxon>Metazoa</taxon>
        <taxon>Chordata</taxon>
        <taxon>Craniata</taxon>
        <taxon>Vertebrata</taxon>
        <taxon>Euteleostomi</taxon>
        <taxon>Mammalia</taxon>
        <taxon>Monotremata</taxon>
        <taxon>Ornithorhynchidae</taxon>
        <taxon>Ornithorhynchus</taxon>
    </lineage>
</organism>
<evidence type="ECO:0000256" key="7">
    <source>
        <dbReference type="ARBA" id="ARBA00022989"/>
    </source>
</evidence>
<dbReference type="Proteomes" id="UP000002279">
    <property type="component" value="Unplaced"/>
</dbReference>
<dbReference type="GO" id="GO:1990904">
    <property type="term" value="C:ribonucleoprotein complex"/>
    <property type="evidence" value="ECO:0007669"/>
    <property type="project" value="UniProtKB-KW"/>
</dbReference>
<dbReference type="Bgee" id="ENSOANG00000037723">
    <property type="expression patterns" value="Expressed in adult mammalian kidney and 7 other cell types or tissues"/>
</dbReference>
<dbReference type="InterPro" id="IPR034704">
    <property type="entry name" value="Ribosomal_bL28/bL31-like_sf"/>
</dbReference>
<evidence type="ECO:0000256" key="2">
    <source>
        <dbReference type="ARBA" id="ARBA00005542"/>
    </source>
</evidence>
<dbReference type="PANTHER" id="PTHR13528">
    <property type="entry name" value="39S RIBOSOMAL PROTEIN L28, MITOCHONDRIAL"/>
    <property type="match status" value="1"/>
</dbReference>
<evidence type="ECO:0000256" key="4">
    <source>
        <dbReference type="ARBA" id="ARBA00022475"/>
    </source>
</evidence>
<evidence type="ECO:0000256" key="5">
    <source>
        <dbReference type="ARBA" id="ARBA00022692"/>
    </source>
</evidence>
<dbReference type="InterPro" id="IPR026569">
    <property type="entry name" value="Ribosomal_bL28"/>
</dbReference>
<comment type="similarity">
    <text evidence="3">Belongs to the bacterial ribosomal protein bL28 family.</text>
</comment>
<sequence length="416" mass="47342">MLLPPIAVAVHRFHLVEAAVYTYTMFFSTFYHACDQPGVAVLCIMDYDTLQYCDFLGSVVSIWVTILCMARLKRLVKYDRAALPWSTPPSPMPLHKYPIYLWKSLKLKEGIYSRLPAHYLRELQDTREPTPVHYQPHGTKYRRNPKNGQRERVQDVPIPLYFPPESQLGLWGGEGWIKGYRYANNDKLSKCVKKVWKPQLLFRELYSEILDKKFGVTVTMRTLDLIDAAYGFDFYILKTPKVDLCSKFGMDLKRGMLLRLARRDPQLHPDDPEKREAIYHKYREFVIPEEEAEWVGLTLEEALEKQRLLEAKVSTVLSSQLAFNGPWAWLPIWVRGPGLPPAVGMSSGSCSAQSFAMDWHPQHRRGELGPGLGVGGGSPGHPASEETMTQTGATPAASGGGFPWDGREWRSARVDL</sequence>
<dbReference type="InterPro" id="IPR021910">
    <property type="entry name" value="NGX6/PGAP6/MYMK"/>
</dbReference>
<evidence type="ECO:0000256" key="11">
    <source>
        <dbReference type="ARBA" id="ARBA00035538"/>
    </source>
</evidence>
<evidence type="ECO:0000256" key="12">
    <source>
        <dbReference type="SAM" id="MobiDB-lite"/>
    </source>
</evidence>
<evidence type="ECO:0000313" key="14">
    <source>
        <dbReference type="Proteomes" id="UP000002279"/>
    </source>
</evidence>
<keyword evidence="14" id="KW-1185">Reference proteome</keyword>
<evidence type="ECO:0000256" key="9">
    <source>
        <dbReference type="ARBA" id="ARBA00023274"/>
    </source>
</evidence>
<feature type="compositionally biased region" description="Gly residues" evidence="12">
    <location>
        <begin position="368"/>
        <end position="379"/>
    </location>
</feature>
<keyword evidence="6" id="KW-0689">Ribosomal protein</keyword>
<evidence type="ECO:0000256" key="10">
    <source>
        <dbReference type="ARBA" id="ARBA00035269"/>
    </source>
</evidence>